<dbReference type="InterPro" id="IPR032466">
    <property type="entry name" value="Metal_Hydrolase"/>
</dbReference>
<evidence type="ECO:0000256" key="3">
    <source>
        <dbReference type="ARBA" id="ARBA00022801"/>
    </source>
</evidence>
<dbReference type="EC" id="3.1.21.-" evidence="5"/>
<dbReference type="RefSeq" id="WP_050124836.1">
    <property type="nucleotide sequence ID" value="NZ_CQEM01000001.1"/>
</dbReference>
<dbReference type="PROSITE" id="PS01090">
    <property type="entry name" value="TATD_2"/>
    <property type="match status" value="1"/>
</dbReference>
<keyword evidence="2 4" id="KW-0479">Metal-binding</keyword>
<feature type="binding site" evidence="4">
    <location>
        <position position="21"/>
    </location>
    <ligand>
        <name>a divalent metal cation</name>
        <dbReference type="ChEBI" id="CHEBI:60240"/>
        <label>1</label>
    </ligand>
</feature>
<dbReference type="GO" id="GO:0005829">
    <property type="term" value="C:cytosol"/>
    <property type="evidence" value="ECO:0007669"/>
    <property type="project" value="TreeGrafter"/>
</dbReference>
<dbReference type="CDD" id="cd01310">
    <property type="entry name" value="TatD_DNAse"/>
    <property type="match status" value="1"/>
</dbReference>
<dbReference type="FunFam" id="3.20.20.140:FF:000005">
    <property type="entry name" value="TatD family hydrolase"/>
    <property type="match status" value="1"/>
</dbReference>
<dbReference type="STRING" id="28152.CH54_1870"/>
<name>A0A0T9T0J1_YERAE</name>
<feature type="binding site" evidence="4">
    <location>
        <position position="23"/>
    </location>
    <ligand>
        <name>a divalent metal cation</name>
        <dbReference type="ChEBI" id="CHEBI:60240"/>
        <label>1</label>
    </ligand>
</feature>
<dbReference type="SUPFAM" id="SSF51556">
    <property type="entry name" value="Metallo-dependent hydrolases"/>
    <property type="match status" value="1"/>
</dbReference>
<dbReference type="PIRSF" id="PIRSF005902">
    <property type="entry name" value="DNase_TatD"/>
    <property type="match status" value="1"/>
</dbReference>
<proteinExistence type="inferred from homology"/>
<organism evidence="5 6">
    <name type="scientific">Yersinia aleksiciae</name>
    <dbReference type="NCBI Taxonomy" id="263819"/>
    <lineage>
        <taxon>Bacteria</taxon>
        <taxon>Pseudomonadati</taxon>
        <taxon>Pseudomonadota</taxon>
        <taxon>Gammaproteobacteria</taxon>
        <taxon>Enterobacterales</taxon>
        <taxon>Yersiniaceae</taxon>
        <taxon>Yersinia</taxon>
    </lineage>
</organism>
<feature type="binding site" evidence="4">
    <location>
        <position position="109"/>
    </location>
    <ligand>
        <name>a divalent metal cation</name>
        <dbReference type="ChEBI" id="CHEBI:60240"/>
        <label>1</label>
    </ligand>
</feature>
<gene>
    <name evidence="5" type="primary">yjjV</name>
    <name evidence="5" type="ORF">ERS008460_00134</name>
</gene>
<dbReference type="PANTHER" id="PTHR46124">
    <property type="entry name" value="D-AMINOACYL-TRNA DEACYLASE"/>
    <property type="match status" value="1"/>
</dbReference>
<dbReference type="InterPro" id="IPR018228">
    <property type="entry name" value="DNase_TatD-rel_CS"/>
</dbReference>
<dbReference type="Proteomes" id="UP000040088">
    <property type="component" value="Unassembled WGS sequence"/>
</dbReference>
<feature type="binding site" evidence="4">
    <location>
        <position position="169"/>
    </location>
    <ligand>
        <name>a divalent metal cation</name>
        <dbReference type="ChEBI" id="CHEBI:60240"/>
        <label>2</label>
    </ligand>
</feature>
<keyword evidence="3 5" id="KW-0378">Hydrolase</keyword>
<dbReference type="AlphaFoldDB" id="A0A0T9T0J1"/>
<dbReference type="GO" id="GO:0016788">
    <property type="term" value="F:hydrolase activity, acting on ester bonds"/>
    <property type="evidence" value="ECO:0007669"/>
    <property type="project" value="InterPro"/>
</dbReference>
<evidence type="ECO:0000313" key="6">
    <source>
        <dbReference type="Proteomes" id="UP000040088"/>
    </source>
</evidence>
<evidence type="ECO:0000256" key="2">
    <source>
        <dbReference type="ARBA" id="ARBA00022723"/>
    </source>
</evidence>
<reference evidence="6" key="1">
    <citation type="submission" date="2015-03" db="EMBL/GenBank/DDBJ databases">
        <authorList>
            <consortium name="Pathogen Informatics"/>
        </authorList>
    </citation>
    <scope>NUCLEOTIDE SEQUENCE [LARGE SCALE GENOMIC DNA]</scope>
    <source>
        <strain evidence="6">IP27925</strain>
    </source>
</reference>
<dbReference type="Gene3D" id="3.20.20.140">
    <property type="entry name" value="Metal-dependent hydrolases"/>
    <property type="match status" value="1"/>
</dbReference>
<evidence type="ECO:0000256" key="1">
    <source>
        <dbReference type="ARBA" id="ARBA00009275"/>
    </source>
</evidence>
<accession>A0A0T9T0J1</accession>
<comment type="similarity">
    <text evidence="1">Belongs to the metallo-dependent hydrolases superfamily. TatD-type hydrolase family.</text>
</comment>
<sequence length="274" mass="29856">MAQITGSTAPLIDTPYFVDTHCHFDFPPFSGEEAASLASAAQANVRQLIIPAVSAAYFPRVLALAERYPPLFAALGLHPLYIAEHQETDLATLASYLANKPEKVVAVGEMGLDLYMEEPQFPRQLALLQAQLKLAKQHDLPVILHSRRAHDPLAAALRKVALPRTGVVHGFAGSLAQAQAFIRLGYYIGVGGTITYERAQKTRKVMAALPLSALLLETDAPDMPLAGFQGQPNRPERAAHVFTALCELRSEAPQEIAVHLLENSQRLFQLPPSQ</sequence>
<dbReference type="InterPro" id="IPR001130">
    <property type="entry name" value="TatD-like"/>
</dbReference>
<dbReference type="PROSITE" id="PS01137">
    <property type="entry name" value="TATD_1"/>
    <property type="match status" value="1"/>
</dbReference>
<dbReference type="PANTHER" id="PTHR46124:SF3">
    <property type="entry name" value="HYDROLASE"/>
    <property type="match status" value="1"/>
</dbReference>
<feature type="binding site" evidence="4">
    <location>
        <position position="145"/>
    </location>
    <ligand>
        <name>a divalent metal cation</name>
        <dbReference type="ChEBI" id="CHEBI:60240"/>
        <label>2</label>
    </ligand>
</feature>
<dbReference type="Pfam" id="PF01026">
    <property type="entry name" value="TatD_DNase"/>
    <property type="match status" value="1"/>
</dbReference>
<protein>
    <submittedName>
        <fullName evidence="5">Putative metalloenzyme</fullName>
        <ecNumber evidence="5">3.1.21.-</ecNumber>
    </submittedName>
</protein>
<dbReference type="EMBL" id="CQEM01000001">
    <property type="protein sequence ID" value="CNK54288.1"/>
    <property type="molecule type" value="Genomic_DNA"/>
</dbReference>
<dbReference type="GO" id="GO:0046872">
    <property type="term" value="F:metal ion binding"/>
    <property type="evidence" value="ECO:0007669"/>
    <property type="project" value="UniProtKB-KW"/>
</dbReference>
<evidence type="ECO:0000256" key="4">
    <source>
        <dbReference type="PIRSR" id="PIRSR005902-1"/>
    </source>
</evidence>
<feature type="binding site" evidence="4">
    <location>
        <position position="219"/>
    </location>
    <ligand>
        <name>a divalent metal cation</name>
        <dbReference type="ChEBI" id="CHEBI:60240"/>
        <label>1</label>
    </ligand>
</feature>
<evidence type="ECO:0000313" key="5">
    <source>
        <dbReference type="EMBL" id="CNK54288.1"/>
    </source>
</evidence>